<feature type="region of interest" description="Disordered" evidence="1">
    <location>
        <begin position="231"/>
        <end position="269"/>
    </location>
</feature>
<feature type="chain" id="PRO_5001510389" description="Mid2 domain-containing protein" evidence="3">
    <location>
        <begin position="19"/>
        <end position="269"/>
    </location>
</feature>
<dbReference type="AlphaFoldDB" id="A0A022VPX0"/>
<feature type="compositionally biased region" description="Low complexity" evidence="1">
    <location>
        <begin position="231"/>
        <end position="242"/>
    </location>
</feature>
<keyword evidence="3" id="KW-0732">Signal</keyword>
<keyword evidence="2" id="KW-0812">Transmembrane</keyword>
<evidence type="ECO:0000256" key="1">
    <source>
        <dbReference type="SAM" id="MobiDB-lite"/>
    </source>
</evidence>
<name>A0A022VPX0_TRIRU</name>
<accession>A0A022VPX0</accession>
<proteinExistence type="predicted"/>
<organism evidence="4">
    <name type="scientific">Trichophyton rubrum CBS 288.86</name>
    <dbReference type="NCBI Taxonomy" id="1215330"/>
    <lineage>
        <taxon>Eukaryota</taxon>
        <taxon>Fungi</taxon>
        <taxon>Dikarya</taxon>
        <taxon>Ascomycota</taxon>
        <taxon>Pezizomycotina</taxon>
        <taxon>Eurotiomycetes</taxon>
        <taxon>Eurotiomycetidae</taxon>
        <taxon>Onygenales</taxon>
        <taxon>Arthrodermataceae</taxon>
        <taxon>Trichophyton</taxon>
    </lineage>
</organism>
<dbReference type="Proteomes" id="UP000023758">
    <property type="component" value="Unassembled WGS sequence"/>
</dbReference>
<sequence>MLLSRKLLYLLLAAPVYAARDCYFPDGSLAVDDVPCFSGIRDTHCCSKSSICMTNGYCLVTTQPYTLARGTCTDKNWSSSSGCPDPCSKIASTRKTGCSIPLHSFVNHTALYCANSIVANSSSTTTCAGDTEPFTINRGDVITDSALLARASCTVPRLDPTSPGNDIIHASAMSAPVELENASKTYVAIGAGVGVPLGVIAIGAIGWALYERRKRLRLIKTYASQPIAVQQPMYQQQTQPVTAHPYEMPPDSKPSHVSQVPQELGNENR</sequence>
<feature type="compositionally biased region" description="Polar residues" evidence="1">
    <location>
        <begin position="255"/>
        <end position="269"/>
    </location>
</feature>
<keyword evidence="2" id="KW-1133">Transmembrane helix</keyword>
<reference evidence="4" key="1">
    <citation type="submission" date="2014-02" db="EMBL/GenBank/DDBJ databases">
        <title>The Genome Sequence of Trichophyton rubrum (morphotype fischeri) CBS 288.86.</title>
        <authorList>
            <consortium name="The Broad Institute Genomics Platform"/>
            <person name="Cuomo C.A."/>
            <person name="White T.C."/>
            <person name="Graser Y."/>
            <person name="Martinez-Rossi N."/>
            <person name="Heitman J."/>
            <person name="Young S.K."/>
            <person name="Zeng Q."/>
            <person name="Gargeya S."/>
            <person name="Abouelleil A."/>
            <person name="Alvarado L."/>
            <person name="Chapman S.B."/>
            <person name="Gainer-Dewar J."/>
            <person name="Goldberg J."/>
            <person name="Griggs A."/>
            <person name="Gujja S."/>
            <person name="Hansen M."/>
            <person name="Howarth C."/>
            <person name="Imamovic A."/>
            <person name="Larimer J."/>
            <person name="Martinez D."/>
            <person name="Murphy C."/>
            <person name="Pearson M.D."/>
            <person name="Persinoti G."/>
            <person name="Poon T."/>
            <person name="Priest M."/>
            <person name="Roberts A.D."/>
            <person name="Saif S."/>
            <person name="Shea T.D."/>
            <person name="Sykes S.N."/>
            <person name="Wortman J."/>
            <person name="Nusbaum C."/>
            <person name="Birren B."/>
        </authorList>
    </citation>
    <scope>NUCLEOTIDE SEQUENCE [LARGE SCALE GENOMIC DNA]</scope>
    <source>
        <strain evidence="4">CBS 288.86</strain>
    </source>
</reference>
<dbReference type="OrthoDB" id="4202115at2759"/>
<evidence type="ECO:0000256" key="2">
    <source>
        <dbReference type="SAM" id="Phobius"/>
    </source>
</evidence>
<dbReference type="EMBL" id="KK207935">
    <property type="protein sequence ID" value="EZF48090.1"/>
    <property type="molecule type" value="Genomic_DNA"/>
</dbReference>
<protein>
    <recommendedName>
        <fullName evidence="5">Mid2 domain-containing protein</fullName>
    </recommendedName>
</protein>
<dbReference type="HOGENOM" id="CLU_055859_6_0_1"/>
<feature type="transmembrane region" description="Helical" evidence="2">
    <location>
        <begin position="186"/>
        <end position="210"/>
    </location>
</feature>
<dbReference type="CDD" id="cd12087">
    <property type="entry name" value="TM_EGFR-like"/>
    <property type="match status" value="1"/>
</dbReference>
<keyword evidence="2" id="KW-0472">Membrane</keyword>
<evidence type="ECO:0000256" key="3">
    <source>
        <dbReference type="SAM" id="SignalP"/>
    </source>
</evidence>
<gene>
    <name evidence="4" type="ORF">H103_08190</name>
</gene>
<evidence type="ECO:0000313" key="4">
    <source>
        <dbReference type="EMBL" id="EZF48090.1"/>
    </source>
</evidence>
<feature type="signal peptide" evidence="3">
    <location>
        <begin position="1"/>
        <end position="18"/>
    </location>
</feature>
<evidence type="ECO:0008006" key="5">
    <source>
        <dbReference type="Google" id="ProtNLM"/>
    </source>
</evidence>